<reference evidence="2 3" key="1">
    <citation type="submission" date="2016-04" db="EMBL/GenBank/DDBJ databases">
        <title>Genome analyses suggest a sexual origin of heterokaryosis in a supposedly ancient asexual fungus.</title>
        <authorList>
            <person name="Ropars J."/>
            <person name="Sedzielewska K."/>
            <person name="Noel J."/>
            <person name="Charron P."/>
            <person name="Farinelli L."/>
            <person name="Marton T."/>
            <person name="Kruger M."/>
            <person name="Pelin A."/>
            <person name="Brachmann A."/>
            <person name="Corradi N."/>
        </authorList>
    </citation>
    <scope>NUCLEOTIDE SEQUENCE [LARGE SCALE GENOMIC DNA]</scope>
    <source>
        <strain evidence="2 3">C2</strain>
    </source>
</reference>
<keyword evidence="1" id="KW-0472">Membrane</keyword>
<keyword evidence="1" id="KW-1133">Transmembrane helix</keyword>
<protein>
    <submittedName>
        <fullName evidence="2">Uncharacterized protein</fullName>
    </submittedName>
</protein>
<proteinExistence type="predicted"/>
<dbReference type="EMBL" id="LLXL01000684">
    <property type="protein sequence ID" value="PKK69828.1"/>
    <property type="molecule type" value="Genomic_DNA"/>
</dbReference>
<evidence type="ECO:0000256" key="1">
    <source>
        <dbReference type="SAM" id="Phobius"/>
    </source>
</evidence>
<evidence type="ECO:0000313" key="2">
    <source>
        <dbReference type="EMBL" id="PKK69828.1"/>
    </source>
</evidence>
<organism evidence="2 3">
    <name type="scientific">Rhizophagus irregularis</name>
    <dbReference type="NCBI Taxonomy" id="588596"/>
    <lineage>
        <taxon>Eukaryota</taxon>
        <taxon>Fungi</taxon>
        <taxon>Fungi incertae sedis</taxon>
        <taxon>Mucoromycota</taxon>
        <taxon>Glomeromycotina</taxon>
        <taxon>Glomeromycetes</taxon>
        <taxon>Glomerales</taxon>
        <taxon>Glomeraceae</taxon>
        <taxon>Rhizophagus</taxon>
    </lineage>
</organism>
<keyword evidence="1" id="KW-0812">Transmembrane</keyword>
<dbReference type="AlphaFoldDB" id="A0A2N1N7J4"/>
<feature type="transmembrane region" description="Helical" evidence="1">
    <location>
        <begin position="31"/>
        <end position="51"/>
    </location>
</feature>
<reference evidence="2 3" key="2">
    <citation type="submission" date="2017-10" db="EMBL/GenBank/DDBJ databases">
        <title>Extensive intraspecific genome diversity in a model arbuscular mycorrhizal fungus.</title>
        <authorList>
            <person name="Chen E.C.H."/>
            <person name="Morin E."/>
            <person name="Baudet D."/>
            <person name="Noel J."/>
            <person name="Ndikumana S."/>
            <person name="Charron P."/>
            <person name="St-Onge C."/>
            <person name="Giorgi J."/>
            <person name="Grigoriev I.V."/>
            <person name="Roux C."/>
            <person name="Martin F.M."/>
            <person name="Corradi N."/>
        </authorList>
    </citation>
    <scope>NUCLEOTIDE SEQUENCE [LARGE SCALE GENOMIC DNA]</scope>
    <source>
        <strain evidence="2 3">C2</strain>
    </source>
</reference>
<sequence>MALKNLKEVVPKNLKLIGLHMHIMRLLRRGMMHLLMLGILVGYLPFLLLYILYNIYLLTYLFVNCILPFEFLFTLVDENTSKKLNEILESEDSQANVKVNEILILKQIKINVLKKARVVNILVIKKVEFGDKVELD</sequence>
<comment type="caution">
    <text evidence="2">The sequence shown here is derived from an EMBL/GenBank/DDBJ whole genome shotgun (WGS) entry which is preliminary data.</text>
</comment>
<name>A0A2N1N7J4_9GLOM</name>
<dbReference type="Proteomes" id="UP000233469">
    <property type="component" value="Unassembled WGS sequence"/>
</dbReference>
<gene>
    <name evidence="2" type="ORF">RhiirC2_712353</name>
</gene>
<accession>A0A2N1N7J4</accession>
<evidence type="ECO:0000313" key="3">
    <source>
        <dbReference type="Proteomes" id="UP000233469"/>
    </source>
</evidence>
<feature type="transmembrane region" description="Helical" evidence="1">
    <location>
        <begin position="57"/>
        <end position="76"/>
    </location>
</feature>